<proteinExistence type="predicted"/>
<sequence>MQKSDYNSLVCNIGLDYSRKNPMCRTQPQPRELDQVSAHQKGNNRLRDNASCLARNGPLKDWTVVPSLPDITAPTLIYNGARDTSRDTTPSGWEVKAEVKEEAASSFTLPYVNSAAAEAYGRKWALQWASVVASSAHQRHELW</sequence>
<comment type="caution">
    <text evidence="1">The sequence shown here is derived from an EMBL/GenBank/DDBJ whole genome shotgun (WGS) entry which is preliminary data.</text>
</comment>
<dbReference type="Proteomes" id="UP001396898">
    <property type="component" value="Unassembled WGS sequence"/>
</dbReference>
<evidence type="ECO:0000313" key="2">
    <source>
        <dbReference type="Proteomes" id="UP001396898"/>
    </source>
</evidence>
<protein>
    <submittedName>
        <fullName evidence="1">Peptidase S33- tricorn interacting factor 1</fullName>
    </submittedName>
</protein>
<dbReference type="InterPro" id="IPR029058">
    <property type="entry name" value="AB_hydrolase_fold"/>
</dbReference>
<organism evidence="1 2">
    <name type="scientific">Apiospora marii</name>
    <dbReference type="NCBI Taxonomy" id="335849"/>
    <lineage>
        <taxon>Eukaryota</taxon>
        <taxon>Fungi</taxon>
        <taxon>Dikarya</taxon>
        <taxon>Ascomycota</taxon>
        <taxon>Pezizomycotina</taxon>
        <taxon>Sordariomycetes</taxon>
        <taxon>Xylariomycetidae</taxon>
        <taxon>Amphisphaeriales</taxon>
        <taxon>Apiosporaceae</taxon>
        <taxon>Apiospora</taxon>
    </lineage>
</organism>
<dbReference type="Gene3D" id="3.40.50.1820">
    <property type="entry name" value="alpha/beta hydrolase"/>
    <property type="match status" value="1"/>
</dbReference>
<accession>A0ABR1R993</accession>
<keyword evidence="2" id="KW-1185">Reference proteome</keyword>
<dbReference type="EMBL" id="JAQQWI010000018">
    <property type="protein sequence ID" value="KAK8002041.1"/>
    <property type="molecule type" value="Genomic_DNA"/>
</dbReference>
<reference evidence="1 2" key="1">
    <citation type="submission" date="2023-01" db="EMBL/GenBank/DDBJ databases">
        <title>Analysis of 21 Apiospora genomes using comparative genomics revels a genus with tremendous synthesis potential of carbohydrate active enzymes and secondary metabolites.</title>
        <authorList>
            <person name="Sorensen T."/>
        </authorList>
    </citation>
    <scope>NUCLEOTIDE SEQUENCE [LARGE SCALE GENOMIC DNA]</scope>
    <source>
        <strain evidence="1 2">CBS 20057</strain>
    </source>
</reference>
<evidence type="ECO:0000313" key="1">
    <source>
        <dbReference type="EMBL" id="KAK8002041.1"/>
    </source>
</evidence>
<name>A0ABR1R993_9PEZI</name>
<gene>
    <name evidence="1" type="ORF">PG991_014263</name>
</gene>